<evidence type="ECO:0000256" key="3">
    <source>
        <dbReference type="ARBA" id="ARBA00022833"/>
    </source>
</evidence>
<dbReference type="Pfam" id="PF04500">
    <property type="entry name" value="FLYWCH"/>
    <property type="match status" value="1"/>
</dbReference>
<accession>A0A915JMJ2</accession>
<feature type="domain" description="FLYWCH-type" evidence="4">
    <location>
        <begin position="5"/>
        <end position="51"/>
    </location>
</feature>
<name>A0A915JMJ2_ROMCU</name>
<organism evidence="5 6">
    <name type="scientific">Romanomermis culicivorax</name>
    <name type="common">Nematode worm</name>
    <dbReference type="NCBI Taxonomy" id="13658"/>
    <lineage>
        <taxon>Eukaryota</taxon>
        <taxon>Metazoa</taxon>
        <taxon>Ecdysozoa</taxon>
        <taxon>Nematoda</taxon>
        <taxon>Enoplea</taxon>
        <taxon>Dorylaimia</taxon>
        <taxon>Mermithida</taxon>
        <taxon>Mermithoidea</taxon>
        <taxon>Mermithidae</taxon>
        <taxon>Romanomermis</taxon>
    </lineage>
</organism>
<evidence type="ECO:0000313" key="6">
    <source>
        <dbReference type="WBParaSite" id="nRc.2.0.1.t27400-RA"/>
    </source>
</evidence>
<keyword evidence="5" id="KW-1185">Reference proteome</keyword>
<dbReference type="AlphaFoldDB" id="A0A915JMJ2"/>
<keyword evidence="3" id="KW-0862">Zinc</keyword>
<dbReference type="GO" id="GO:0008270">
    <property type="term" value="F:zinc ion binding"/>
    <property type="evidence" value="ECO:0007669"/>
    <property type="project" value="UniProtKB-KW"/>
</dbReference>
<evidence type="ECO:0000256" key="2">
    <source>
        <dbReference type="ARBA" id="ARBA00022771"/>
    </source>
</evidence>
<keyword evidence="1" id="KW-0479">Metal-binding</keyword>
<evidence type="ECO:0000259" key="4">
    <source>
        <dbReference type="Pfam" id="PF04500"/>
    </source>
</evidence>
<dbReference type="Proteomes" id="UP000887565">
    <property type="component" value="Unplaced"/>
</dbReference>
<keyword evidence="2" id="KW-0863">Zinc-finger</keyword>
<sequence>MAVYQQTRRGKEPLSLDGSAYRIDVTQPDKKIWCCAKMQCKGEISTSVTNRDPIVRQNYYRYHYEQK</sequence>
<evidence type="ECO:0000256" key="1">
    <source>
        <dbReference type="ARBA" id="ARBA00022723"/>
    </source>
</evidence>
<evidence type="ECO:0000313" key="5">
    <source>
        <dbReference type="Proteomes" id="UP000887565"/>
    </source>
</evidence>
<dbReference type="InterPro" id="IPR007588">
    <property type="entry name" value="Znf_FLYWCH"/>
</dbReference>
<dbReference type="Gene3D" id="2.20.25.240">
    <property type="match status" value="1"/>
</dbReference>
<protein>
    <submittedName>
        <fullName evidence="6">FLYWCH-type domain-containing protein</fullName>
    </submittedName>
</protein>
<dbReference type="WBParaSite" id="nRc.2.0.1.t27400-RA">
    <property type="protein sequence ID" value="nRc.2.0.1.t27400-RA"/>
    <property type="gene ID" value="nRc.2.0.1.g27400"/>
</dbReference>
<reference evidence="6" key="1">
    <citation type="submission" date="2022-11" db="UniProtKB">
        <authorList>
            <consortium name="WormBaseParasite"/>
        </authorList>
    </citation>
    <scope>IDENTIFICATION</scope>
</reference>
<proteinExistence type="predicted"/>